<dbReference type="EMBL" id="CAUM01000072">
    <property type="protein sequence ID" value="CCV05655.1"/>
    <property type="molecule type" value="Genomic_DNA"/>
</dbReference>
<dbReference type="OrthoDB" id="8101404at2"/>
<evidence type="ECO:0000313" key="2">
    <source>
        <dbReference type="EMBL" id="CCV05655.1"/>
    </source>
</evidence>
<dbReference type="Proteomes" id="UP000012062">
    <property type="component" value="Unassembled WGS sequence"/>
</dbReference>
<evidence type="ECO:0000313" key="3">
    <source>
        <dbReference type="Proteomes" id="UP000012062"/>
    </source>
</evidence>
<name>M5EN98_9HYPH</name>
<proteinExistence type="predicted"/>
<keyword evidence="3" id="KW-1185">Reference proteome</keyword>
<organism evidence="2 3">
    <name type="scientific">Mesorhizobium metallidurans STM 2683</name>
    <dbReference type="NCBI Taxonomy" id="1297569"/>
    <lineage>
        <taxon>Bacteria</taxon>
        <taxon>Pseudomonadati</taxon>
        <taxon>Pseudomonadota</taxon>
        <taxon>Alphaproteobacteria</taxon>
        <taxon>Hyphomicrobiales</taxon>
        <taxon>Phyllobacteriaceae</taxon>
        <taxon>Mesorhizobium</taxon>
    </lineage>
</organism>
<protein>
    <recommendedName>
        <fullName evidence="1">DUF6894 domain-containing protein</fullName>
    </recommendedName>
</protein>
<evidence type="ECO:0000259" key="1">
    <source>
        <dbReference type="Pfam" id="PF21834"/>
    </source>
</evidence>
<reference evidence="2 3" key="1">
    <citation type="submission" date="2013-02" db="EMBL/GenBank/DDBJ databases">
        <authorList>
            <person name="Genoscope - CEA"/>
        </authorList>
    </citation>
    <scope>NUCLEOTIDE SEQUENCE [LARGE SCALE GENOMIC DNA]</scope>
    <source>
        <strain evidence="2 3">STM 2683</strain>
    </source>
</reference>
<gene>
    <name evidence="2" type="ORF">MESS2_1630012</name>
</gene>
<accession>M5EN98</accession>
<dbReference type="STRING" id="1297569.MESS2_1630012"/>
<dbReference type="AlphaFoldDB" id="M5EN98"/>
<dbReference type="RefSeq" id="WP_008874603.1">
    <property type="nucleotide sequence ID" value="NZ_CAUM01000072.1"/>
</dbReference>
<sequence>MEFANHVVEFLGEGGEAVTVTMAVGYVEKADSELIETAKQMLVQVVPFDRHEFGSAAPERSEAEIYTFEYQDKGIIRLMPGISLPGLEAVRDEVYRSAKDLWKDAPDKAEAPVGWAVRARNSQGDIEATCTYEEIQLREA</sequence>
<dbReference type="InterPro" id="IPR054189">
    <property type="entry name" value="DUF6894"/>
</dbReference>
<feature type="domain" description="DUF6894" evidence="1">
    <location>
        <begin position="66"/>
        <end position="126"/>
    </location>
</feature>
<dbReference type="Pfam" id="PF21834">
    <property type="entry name" value="DUF6894"/>
    <property type="match status" value="1"/>
</dbReference>
<comment type="caution">
    <text evidence="2">The sequence shown here is derived from an EMBL/GenBank/DDBJ whole genome shotgun (WGS) entry which is preliminary data.</text>
</comment>